<organism evidence="3 4">
    <name type="scientific">Desulforamulus ruminis (strain ATCC 23193 / DSM 2154 / NCIMB 8452 / DL)</name>
    <name type="common">Desulfotomaculum ruminis</name>
    <dbReference type="NCBI Taxonomy" id="696281"/>
    <lineage>
        <taxon>Bacteria</taxon>
        <taxon>Bacillati</taxon>
        <taxon>Bacillota</taxon>
        <taxon>Clostridia</taxon>
        <taxon>Eubacteriales</taxon>
        <taxon>Peptococcaceae</taxon>
        <taxon>Desulforamulus</taxon>
    </lineage>
</organism>
<dbReference type="OrthoDB" id="9800516at2"/>
<sequence length="170" mass="18691">MSKRKIALFVEEVYNDLEFWYPYYRMKEAGFEVVVVGTGKQETFKSKFGMPVKPDVVSSAVKTEELAGVIIPGGYAPDKMRIDPAMLKIVQELFNDGKLVASICHAGWVLISAGVVKGKKATGCIMIKDDLVNAGAEYLDQEVVVDGNLITSRVPDDLPAFCQEILKNLA</sequence>
<reference evidence="4" key="1">
    <citation type="submission" date="2011-05" db="EMBL/GenBank/DDBJ databases">
        <title>Complete sequence of Desulfotomaculum ruminis DSM 2154.</title>
        <authorList>
            <person name="Lucas S."/>
            <person name="Copeland A."/>
            <person name="Lapidus A."/>
            <person name="Cheng J.-F."/>
            <person name="Goodwin L."/>
            <person name="Pitluck S."/>
            <person name="Lu M."/>
            <person name="Detter J.C."/>
            <person name="Han C."/>
            <person name="Tapia R."/>
            <person name="Land M."/>
            <person name="Hauser L."/>
            <person name="Kyrpides N."/>
            <person name="Ivanova N."/>
            <person name="Mikhailova N."/>
            <person name="Pagani I."/>
            <person name="Stams A.J.M."/>
            <person name="Plugge C.M."/>
            <person name="Muyzer G."/>
            <person name="Kuever J."/>
            <person name="Parshina S.N."/>
            <person name="Ivanova A.E."/>
            <person name="Nazina T.N."/>
            <person name="Brambilla E."/>
            <person name="Spring S."/>
            <person name="Klenk H.-P."/>
            <person name="Woyke T."/>
        </authorList>
    </citation>
    <scope>NUCLEOTIDE SEQUENCE [LARGE SCALE GENOMIC DNA]</scope>
    <source>
        <strain evidence="4">ATCC 23193 / DSM 2154 / NCIB 8452 / DL</strain>
    </source>
</reference>
<evidence type="ECO:0000259" key="2">
    <source>
        <dbReference type="Pfam" id="PF01965"/>
    </source>
</evidence>
<dbReference type="CDD" id="cd03134">
    <property type="entry name" value="GATase1_PfpI_like"/>
    <property type="match status" value="1"/>
</dbReference>
<comment type="similarity">
    <text evidence="1">Belongs to the peptidase C56 family.</text>
</comment>
<keyword evidence="3" id="KW-0378">Hydrolase</keyword>
<proteinExistence type="inferred from homology"/>
<dbReference type="InterPro" id="IPR029062">
    <property type="entry name" value="Class_I_gatase-like"/>
</dbReference>
<keyword evidence="4" id="KW-1185">Reference proteome</keyword>
<dbReference type="GO" id="GO:0006508">
    <property type="term" value="P:proteolysis"/>
    <property type="evidence" value="ECO:0007669"/>
    <property type="project" value="UniProtKB-KW"/>
</dbReference>
<protein>
    <submittedName>
        <fullName evidence="3">Intracellular protease, PfpI family</fullName>
    </submittedName>
</protein>
<dbReference type="PROSITE" id="PS51276">
    <property type="entry name" value="PEPTIDASE_C56_PFPI"/>
    <property type="match status" value="1"/>
</dbReference>
<reference evidence="3 4" key="2">
    <citation type="journal article" date="2012" name="Stand. Genomic Sci.">
        <title>Complete genome sequence of the sulfate-reducing firmicute Desulfotomaculum ruminis type strain (DL(T)).</title>
        <authorList>
            <person name="Spring S."/>
            <person name="Visser M."/>
            <person name="Lu M."/>
            <person name="Copeland A."/>
            <person name="Lapidus A."/>
            <person name="Lucas S."/>
            <person name="Cheng J.F."/>
            <person name="Han C."/>
            <person name="Tapia R."/>
            <person name="Goodwin L.A."/>
            <person name="Pitluck S."/>
            <person name="Ivanova N."/>
            <person name="Land M."/>
            <person name="Hauser L."/>
            <person name="Larimer F."/>
            <person name="Rohde M."/>
            <person name="Goker M."/>
            <person name="Detter J.C."/>
            <person name="Kyrpides N.C."/>
            <person name="Woyke T."/>
            <person name="Schaap P.J."/>
            <person name="Plugge C.M."/>
            <person name="Muyzer G."/>
            <person name="Kuever J."/>
            <person name="Pereira I.A."/>
            <person name="Parshina S.N."/>
            <person name="Bernier-Latmani R."/>
            <person name="Stams A.J."/>
            <person name="Klenk H.P."/>
        </authorList>
    </citation>
    <scope>NUCLEOTIDE SEQUENCE [LARGE SCALE GENOMIC DNA]</scope>
    <source>
        <strain evidence="4">ATCC 23193 / DSM 2154 / NCIB 8452 / DL</strain>
    </source>
</reference>
<dbReference type="eggNOG" id="COG0693">
    <property type="taxonomic scope" value="Bacteria"/>
</dbReference>
<dbReference type="SUPFAM" id="SSF52317">
    <property type="entry name" value="Class I glutamine amidotransferase-like"/>
    <property type="match status" value="1"/>
</dbReference>
<dbReference type="STRING" id="696281.Desru_0203"/>
<dbReference type="KEGG" id="dru:Desru_0203"/>
<dbReference type="MEROPS" id="C56.001"/>
<dbReference type="NCBIfam" id="TIGR01382">
    <property type="entry name" value="PfpI"/>
    <property type="match status" value="1"/>
</dbReference>
<accession>F6DMU4</accession>
<dbReference type="HOGENOM" id="CLU_000445_44_4_9"/>
<dbReference type="Proteomes" id="UP000009234">
    <property type="component" value="Chromosome"/>
</dbReference>
<name>F6DMU4_DESRL</name>
<evidence type="ECO:0000256" key="1">
    <source>
        <dbReference type="ARBA" id="ARBA00008542"/>
    </source>
</evidence>
<evidence type="ECO:0000313" key="4">
    <source>
        <dbReference type="Proteomes" id="UP000009234"/>
    </source>
</evidence>
<keyword evidence="3" id="KW-0645">Protease</keyword>
<dbReference type="Gene3D" id="3.40.50.880">
    <property type="match status" value="1"/>
</dbReference>
<dbReference type="Pfam" id="PF01965">
    <property type="entry name" value="DJ-1_PfpI"/>
    <property type="match status" value="1"/>
</dbReference>
<feature type="domain" description="DJ-1/PfpI" evidence="2">
    <location>
        <begin position="4"/>
        <end position="167"/>
    </location>
</feature>
<dbReference type="RefSeq" id="WP_013840284.1">
    <property type="nucleotide sequence ID" value="NC_015589.1"/>
</dbReference>
<dbReference type="PANTHER" id="PTHR42733:SF13">
    <property type="entry name" value="DJ-1_PFPI DOMAIN-CONTAINING PROTEIN"/>
    <property type="match status" value="1"/>
</dbReference>
<evidence type="ECO:0000313" key="3">
    <source>
        <dbReference type="EMBL" id="AEG58502.1"/>
    </source>
</evidence>
<dbReference type="PANTHER" id="PTHR42733">
    <property type="entry name" value="DJ-1 PROTEIN"/>
    <property type="match status" value="1"/>
</dbReference>
<gene>
    <name evidence="3" type="ordered locus">Desru_0203</name>
</gene>
<dbReference type="AlphaFoldDB" id="F6DMU4"/>
<dbReference type="EMBL" id="CP002780">
    <property type="protein sequence ID" value="AEG58502.1"/>
    <property type="molecule type" value="Genomic_DNA"/>
</dbReference>
<dbReference type="InterPro" id="IPR002818">
    <property type="entry name" value="DJ-1/PfpI"/>
</dbReference>
<dbReference type="GO" id="GO:0008233">
    <property type="term" value="F:peptidase activity"/>
    <property type="evidence" value="ECO:0007669"/>
    <property type="project" value="UniProtKB-KW"/>
</dbReference>
<dbReference type="InterPro" id="IPR006286">
    <property type="entry name" value="C56_PfpI-like"/>
</dbReference>